<dbReference type="SUPFAM" id="SSF48264">
    <property type="entry name" value="Cytochrome P450"/>
    <property type="match status" value="1"/>
</dbReference>
<comment type="caution">
    <text evidence="10">The sequence shown here is derived from an EMBL/GenBank/DDBJ whole genome shotgun (WGS) entry which is preliminary data.</text>
</comment>
<dbReference type="Proteomes" id="UP000824540">
    <property type="component" value="Unassembled WGS sequence"/>
</dbReference>
<dbReference type="PRINTS" id="PR00463">
    <property type="entry name" value="EP450I"/>
</dbReference>
<dbReference type="GO" id="GO:0005506">
    <property type="term" value="F:iron ion binding"/>
    <property type="evidence" value="ECO:0007669"/>
    <property type="project" value="InterPro"/>
</dbReference>
<dbReference type="Gene3D" id="1.10.630.10">
    <property type="entry name" value="Cytochrome P450"/>
    <property type="match status" value="1"/>
</dbReference>
<keyword evidence="11" id="KW-1185">Reference proteome</keyword>
<protein>
    <recommendedName>
        <fullName evidence="12">Cytochrome P450</fullName>
    </recommendedName>
</protein>
<dbReference type="GO" id="GO:0004497">
    <property type="term" value="F:monooxygenase activity"/>
    <property type="evidence" value="ECO:0007669"/>
    <property type="project" value="UniProtKB-KW"/>
</dbReference>
<dbReference type="GO" id="GO:0034650">
    <property type="term" value="P:cortisol metabolic process"/>
    <property type="evidence" value="ECO:0007669"/>
    <property type="project" value="TreeGrafter"/>
</dbReference>
<proteinExistence type="inferred from homology"/>
<keyword evidence="7 9" id="KW-0503">Monooxygenase</keyword>
<keyword evidence="6 8" id="KW-0408">Iron</keyword>
<dbReference type="AlphaFoldDB" id="A0A8T2N5L2"/>
<dbReference type="GO" id="GO:0016705">
    <property type="term" value="F:oxidoreductase activity, acting on paired donors, with incorporation or reduction of molecular oxygen"/>
    <property type="evidence" value="ECO:0007669"/>
    <property type="project" value="InterPro"/>
</dbReference>
<keyword evidence="4 8" id="KW-0479">Metal-binding</keyword>
<evidence type="ECO:0000256" key="7">
    <source>
        <dbReference type="ARBA" id="ARBA00023033"/>
    </source>
</evidence>
<dbReference type="GO" id="GO:0008203">
    <property type="term" value="P:cholesterol metabolic process"/>
    <property type="evidence" value="ECO:0007669"/>
    <property type="project" value="TreeGrafter"/>
</dbReference>
<dbReference type="GO" id="GO:0020037">
    <property type="term" value="F:heme binding"/>
    <property type="evidence" value="ECO:0007669"/>
    <property type="project" value="InterPro"/>
</dbReference>
<evidence type="ECO:0000256" key="6">
    <source>
        <dbReference type="ARBA" id="ARBA00023004"/>
    </source>
</evidence>
<evidence type="ECO:0000256" key="5">
    <source>
        <dbReference type="ARBA" id="ARBA00023002"/>
    </source>
</evidence>
<dbReference type="GO" id="GO:0071375">
    <property type="term" value="P:cellular response to peptide hormone stimulus"/>
    <property type="evidence" value="ECO:0007669"/>
    <property type="project" value="TreeGrafter"/>
</dbReference>
<accession>A0A8T2N5L2</accession>
<dbReference type="GO" id="GO:0006700">
    <property type="term" value="P:C21-steroid hormone biosynthetic process"/>
    <property type="evidence" value="ECO:0007669"/>
    <property type="project" value="TreeGrafter"/>
</dbReference>
<dbReference type="InterPro" id="IPR050479">
    <property type="entry name" value="CYP11_CYP27_families"/>
</dbReference>
<organism evidence="10 11">
    <name type="scientific">Albula glossodonta</name>
    <name type="common">roundjaw bonefish</name>
    <dbReference type="NCBI Taxonomy" id="121402"/>
    <lineage>
        <taxon>Eukaryota</taxon>
        <taxon>Metazoa</taxon>
        <taxon>Chordata</taxon>
        <taxon>Craniata</taxon>
        <taxon>Vertebrata</taxon>
        <taxon>Euteleostomi</taxon>
        <taxon>Actinopterygii</taxon>
        <taxon>Neopterygii</taxon>
        <taxon>Teleostei</taxon>
        <taxon>Albuliformes</taxon>
        <taxon>Albulidae</taxon>
        <taxon>Albula</taxon>
    </lineage>
</organism>
<dbReference type="PANTHER" id="PTHR24279:SF123">
    <property type="entry name" value="CYTOCHROME P450 FAMILY 27 SUBFAMILY A MEMBER 1"/>
    <property type="match status" value="1"/>
</dbReference>
<evidence type="ECO:0000256" key="3">
    <source>
        <dbReference type="ARBA" id="ARBA00022617"/>
    </source>
</evidence>
<evidence type="ECO:0000256" key="9">
    <source>
        <dbReference type="RuleBase" id="RU000461"/>
    </source>
</evidence>
<dbReference type="InterPro" id="IPR036396">
    <property type="entry name" value="Cyt_P450_sf"/>
</dbReference>
<dbReference type="InterPro" id="IPR002401">
    <property type="entry name" value="Cyt_P450_E_grp-I"/>
</dbReference>
<dbReference type="InterPro" id="IPR001128">
    <property type="entry name" value="Cyt_P450"/>
</dbReference>
<keyword evidence="3 8" id="KW-0349">Heme</keyword>
<dbReference type="EMBL" id="JAFBMS010000116">
    <property type="protein sequence ID" value="KAG9335563.1"/>
    <property type="molecule type" value="Genomic_DNA"/>
</dbReference>
<comment type="similarity">
    <text evidence="2 9">Belongs to the cytochrome P450 family.</text>
</comment>
<evidence type="ECO:0000313" key="10">
    <source>
        <dbReference type="EMBL" id="KAG9335563.1"/>
    </source>
</evidence>
<evidence type="ECO:0000256" key="4">
    <source>
        <dbReference type="ARBA" id="ARBA00022723"/>
    </source>
</evidence>
<evidence type="ECO:0000313" key="11">
    <source>
        <dbReference type="Proteomes" id="UP000824540"/>
    </source>
</evidence>
<dbReference type="PANTHER" id="PTHR24279">
    <property type="entry name" value="CYTOCHROME P450"/>
    <property type="match status" value="1"/>
</dbReference>
<keyword evidence="5 9" id="KW-0560">Oxidoreductase</keyword>
<dbReference type="PROSITE" id="PS00086">
    <property type="entry name" value="CYTOCHROME_P450"/>
    <property type="match status" value="1"/>
</dbReference>
<name>A0A8T2N5L2_9TELE</name>
<dbReference type="Pfam" id="PF00067">
    <property type="entry name" value="p450"/>
    <property type="match status" value="1"/>
</dbReference>
<reference evidence="10" key="1">
    <citation type="thesis" date="2021" institute="BYU ScholarsArchive" country="Provo, UT, USA">
        <title>Applications of and Algorithms for Genome Assembly and Genomic Analyses with an Emphasis on Marine Teleosts.</title>
        <authorList>
            <person name="Pickett B.D."/>
        </authorList>
    </citation>
    <scope>NUCLEOTIDE SEQUENCE</scope>
    <source>
        <strain evidence="10">HI-2016</strain>
    </source>
</reference>
<evidence type="ECO:0008006" key="12">
    <source>
        <dbReference type="Google" id="ProtNLM"/>
    </source>
</evidence>
<feature type="binding site" description="axial binding residue" evidence="8">
    <location>
        <position position="329"/>
    </location>
    <ligand>
        <name>heme</name>
        <dbReference type="ChEBI" id="CHEBI:30413"/>
    </ligand>
    <ligandPart>
        <name>Fe</name>
        <dbReference type="ChEBI" id="CHEBI:18248"/>
    </ligandPart>
</feature>
<evidence type="ECO:0000256" key="8">
    <source>
        <dbReference type="PIRSR" id="PIRSR602401-1"/>
    </source>
</evidence>
<dbReference type="PRINTS" id="PR00385">
    <property type="entry name" value="P450"/>
</dbReference>
<dbReference type="GO" id="GO:0005743">
    <property type="term" value="C:mitochondrial inner membrane"/>
    <property type="evidence" value="ECO:0007669"/>
    <property type="project" value="TreeGrafter"/>
</dbReference>
<gene>
    <name evidence="10" type="ORF">JZ751_004467</name>
</gene>
<comment type="cofactor">
    <cofactor evidence="1 8">
        <name>heme</name>
        <dbReference type="ChEBI" id="CHEBI:30413"/>
    </cofactor>
</comment>
<dbReference type="OrthoDB" id="3945418at2759"/>
<sequence>MLPLSFYTGSLKIYMLYNVCRLCAQTRSAPVAMLDTAAVQYIIEVLVRKQWFEFANSSHKYGEIRNHRRPAWTKFSNHCVLAFRERLRGQEPRDAAISTILFETRLGCMEDQIPPDTQRFIAAVGDMLALSETVLFFPRWTRGEKISLGEVYISLTELLLGGVDTVVHSVKLAQMQVIPGPSSMLPQVSYSQETSNTMSWTLYHLARNEAAQDRLYQEVISVCPGKQLPTTQDLTRMPYLKAVIKETLRMYPVVPGNGRLTLENEVVVDNYWFPKNTQFHLCHYAASHDEAEFPEPERFYPERWLRGTPSRSQHHPYSSIPFGVGVRACVGKRVAELEMYFALTRMMQRYKIQQKEGAADIKPKTRTLLVPSKPIDLRFVPRA</sequence>
<evidence type="ECO:0000256" key="1">
    <source>
        <dbReference type="ARBA" id="ARBA00001971"/>
    </source>
</evidence>
<dbReference type="GO" id="GO:0006704">
    <property type="term" value="P:glucocorticoid biosynthetic process"/>
    <property type="evidence" value="ECO:0007669"/>
    <property type="project" value="TreeGrafter"/>
</dbReference>
<evidence type="ECO:0000256" key="2">
    <source>
        <dbReference type="ARBA" id="ARBA00010617"/>
    </source>
</evidence>
<dbReference type="InterPro" id="IPR017972">
    <property type="entry name" value="Cyt_P450_CS"/>
</dbReference>